<keyword evidence="2" id="KW-1185">Reference proteome</keyword>
<name>A0A314YZ19_PRUYE</name>
<evidence type="ECO:0000313" key="2">
    <source>
        <dbReference type="Proteomes" id="UP000250321"/>
    </source>
</evidence>
<reference evidence="1 2" key="1">
    <citation type="submission" date="2018-02" db="EMBL/GenBank/DDBJ databases">
        <title>Draft genome of wild Prunus yedoensis var. nudiflora.</title>
        <authorList>
            <person name="Baek S."/>
            <person name="Kim J.-H."/>
            <person name="Choi K."/>
            <person name="Kim G.-B."/>
            <person name="Cho A."/>
            <person name="Jang H."/>
            <person name="Shin C.-H."/>
            <person name="Yu H.-J."/>
            <person name="Mun J.-H."/>
        </authorList>
    </citation>
    <scope>NUCLEOTIDE SEQUENCE [LARGE SCALE GENOMIC DNA]</scope>
    <source>
        <strain evidence="2">cv. Jeju island</strain>
        <tissue evidence="1">Leaf</tissue>
    </source>
</reference>
<proteinExistence type="predicted"/>
<dbReference type="Proteomes" id="UP000250321">
    <property type="component" value="Unassembled WGS sequence"/>
</dbReference>
<evidence type="ECO:0000313" key="1">
    <source>
        <dbReference type="EMBL" id="PQQ10011.1"/>
    </source>
</evidence>
<comment type="caution">
    <text evidence="1">The sequence shown here is derived from an EMBL/GenBank/DDBJ whole genome shotgun (WGS) entry which is preliminary data.</text>
</comment>
<dbReference type="AlphaFoldDB" id="A0A314YZ19"/>
<sequence>MLPWALPGLDGHQLLAGLDVTAGAEFGRPRKSSPNPISSFPLCQETNIQTWSHQLYHSPSCALDCSSAVGGEVLFCSSDVVYQIDPLDLQNLNKEWLTWSSTGWSG</sequence>
<gene>
    <name evidence="1" type="ORF">Pyn_14070</name>
</gene>
<protein>
    <submittedName>
        <fullName evidence="1">Uncharacterized protein</fullName>
    </submittedName>
</protein>
<organism evidence="1 2">
    <name type="scientific">Prunus yedoensis var. nudiflora</name>
    <dbReference type="NCBI Taxonomy" id="2094558"/>
    <lineage>
        <taxon>Eukaryota</taxon>
        <taxon>Viridiplantae</taxon>
        <taxon>Streptophyta</taxon>
        <taxon>Embryophyta</taxon>
        <taxon>Tracheophyta</taxon>
        <taxon>Spermatophyta</taxon>
        <taxon>Magnoliopsida</taxon>
        <taxon>eudicotyledons</taxon>
        <taxon>Gunneridae</taxon>
        <taxon>Pentapetalae</taxon>
        <taxon>rosids</taxon>
        <taxon>fabids</taxon>
        <taxon>Rosales</taxon>
        <taxon>Rosaceae</taxon>
        <taxon>Amygdaloideae</taxon>
        <taxon>Amygdaleae</taxon>
        <taxon>Prunus</taxon>
    </lineage>
</organism>
<dbReference type="EMBL" id="PJQY01000556">
    <property type="protein sequence ID" value="PQQ10011.1"/>
    <property type="molecule type" value="Genomic_DNA"/>
</dbReference>
<accession>A0A314YZ19</accession>